<comment type="similarity">
    <text evidence="1">Belongs to the UPF0215 family.</text>
</comment>
<dbReference type="Pfam" id="PF01949">
    <property type="entry name" value="Endo_dU"/>
    <property type="match status" value="1"/>
</dbReference>
<dbReference type="HAMAP" id="MF_00582">
    <property type="entry name" value="UPF0215"/>
    <property type="match status" value="1"/>
</dbReference>
<organism evidence="2">
    <name type="scientific">Candidatus Heimdallarchaeum aukensis</name>
    <dbReference type="NCBI Taxonomy" id="2876573"/>
    <lineage>
        <taxon>Archaea</taxon>
        <taxon>Promethearchaeati</taxon>
        <taxon>Candidatus Heimdallarchaeota</taxon>
        <taxon>Candidatus Heimdallarchaeia (ex Rinke et al. 2021) (nom. nud.)</taxon>
        <taxon>Candidatus Heimdallarchaeales</taxon>
        <taxon>Candidatus Heimdallarchaeaceae</taxon>
        <taxon>Candidatus Heimdallarchaeum</taxon>
    </lineage>
</organism>
<protein>
    <recommendedName>
        <fullName evidence="1">UPF0215 protein K9W45_07945</fullName>
    </recommendedName>
</protein>
<reference evidence="2" key="1">
    <citation type="journal article" date="2022" name="Nat. Microbiol.">
        <title>Unique mobile elements and scalable gene flow at the prokaryote-eukaryote boundary revealed by circularized Asgard archaea genomes.</title>
        <authorList>
            <person name="Wu F."/>
            <person name="Speth D.R."/>
            <person name="Philosof A."/>
            <person name="Cremiere A."/>
            <person name="Narayanan A."/>
            <person name="Barco R.A."/>
            <person name="Connon S.A."/>
            <person name="Amend J.P."/>
            <person name="Antoshechkin I.A."/>
            <person name="Orphan V.J."/>
        </authorList>
    </citation>
    <scope>NUCLEOTIDE SEQUENCE</scope>
    <source>
        <strain evidence="2">PM71</strain>
    </source>
</reference>
<name>A0A9Y1BIN5_9ARCH</name>
<dbReference type="EMBL" id="CP084166">
    <property type="protein sequence ID" value="UJG39788.1"/>
    <property type="molecule type" value="Genomic_DNA"/>
</dbReference>
<proteinExistence type="inferred from homology"/>
<gene>
    <name evidence="2" type="ORF">K9W45_07945</name>
</gene>
<dbReference type="AlphaFoldDB" id="A0A9Y1BIN5"/>
<dbReference type="PIRSF" id="PIRSF006380">
    <property type="entry name" value="UCP006380"/>
    <property type="match status" value="1"/>
</dbReference>
<dbReference type="PANTHER" id="PTHR39518">
    <property type="entry name" value="UPF0215 PROTEIN MJ1150"/>
    <property type="match status" value="1"/>
</dbReference>
<accession>A0A9Y1BIN5</accession>
<dbReference type="Proteomes" id="UP001201020">
    <property type="component" value="Chromosome"/>
</dbReference>
<dbReference type="PANTHER" id="PTHR39518:SF2">
    <property type="entry name" value="UPF0215 PROTEIN MJ1150"/>
    <property type="match status" value="1"/>
</dbReference>
<sequence length="194" mass="22274">MKTKIRTIGIDDAAFDRNRSKKTFIFGVITRGYDIVEGILRSEIEVDGLDATEKIIKMIQKSKFVTQLKTIFLASSTIAAFNVIDMNALYEQLDIPVITILSKKPDEEKIRRAIMHLEDGEKRYNTLFSNPPMKSIKFKNQIGREFEAVVQYVGIDEINEVREIIEKATFTSFLPESLRIADLIGQTFKDYILE</sequence>
<evidence type="ECO:0000256" key="1">
    <source>
        <dbReference type="HAMAP-Rule" id="MF_00582"/>
    </source>
</evidence>
<dbReference type="Gene3D" id="3.30.2170.10">
    <property type="entry name" value="archaeoglobus fulgidus dsm 4304 superfamily"/>
    <property type="match status" value="1"/>
</dbReference>
<evidence type="ECO:0000313" key="2">
    <source>
        <dbReference type="EMBL" id="UJG39788.1"/>
    </source>
</evidence>
<dbReference type="InterPro" id="IPR002802">
    <property type="entry name" value="Endo_dU"/>
</dbReference>